<keyword evidence="6" id="KW-0249">Electron transport</keyword>
<keyword evidence="3" id="KW-0677">Repeat</keyword>
<dbReference type="SUPFAM" id="SSF46548">
    <property type="entry name" value="alpha-helical ferredoxin"/>
    <property type="match status" value="1"/>
</dbReference>
<dbReference type="PANTHER" id="PTHR32479:SF17">
    <property type="entry name" value="GLYCOLATE OXIDASE IRON-SULFUR SUBUNIT"/>
    <property type="match status" value="1"/>
</dbReference>
<protein>
    <recommendedName>
        <fullName evidence="6">Glycolate oxidase iron-sulfur subunit</fullName>
        <ecNumber evidence="6">1.1.99.14</ecNumber>
    </recommendedName>
</protein>
<dbReference type="InterPro" id="IPR004017">
    <property type="entry name" value="Cys_rich_dom"/>
</dbReference>
<comment type="catalytic activity">
    <reaction evidence="6">
        <text>(R)-lactate + A = pyruvate + AH2</text>
        <dbReference type="Rhea" id="RHEA:15089"/>
        <dbReference type="ChEBI" id="CHEBI:13193"/>
        <dbReference type="ChEBI" id="CHEBI:15361"/>
        <dbReference type="ChEBI" id="CHEBI:16004"/>
        <dbReference type="ChEBI" id="CHEBI:17499"/>
    </reaction>
</comment>
<dbReference type="PROSITE" id="PS00198">
    <property type="entry name" value="4FE4S_FER_1"/>
    <property type="match status" value="1"/>
</dbReference>
<evidence type="ECO:0000256" key="6">
    <source>
        <dbReference type="PIRNR" id="PIRNR000139"/>
    </source>
</evidence>
<dbReference type="InterPro" id="IPR017896">
    <property type="entry name" value="4Fe4S_Fe-S-bd"/>
</dbReference>
<dbReference type="Pfam" id="PF02754">
    <property type="entry name" value="CCG"/>
    <property type="match status" value="2"/>
</dbReference>
<evidence type="ECO:0000256" key="2">
    <source>
        <dbReference type="ARBA" id="ARBA00022723"/>
    </source>
</evidence>
<evidence type="ECO:0000313" key="8">
    <source>
        <dbReference type="EMBL" id="MBD5780684.1"/>
    </source>
</evidence>
<name>A0A927F9A2_9BACT</name>
<dbReference type="PIRSF" id="PIRSF000139">
    <property type="entry name" value="Glc_ox_4Fe-4S"/>
    <property type="match status" value="1"/>
</dbReference>
<reference evidence="8" key="1">
    <citation type="submission" date="2020-09" db="EMBL/GenBank/DDBJ databases">
        <title>Pelagicoccus enzymogenes sp. nov. with an EPS production, isolated from marine sediment.</title>
        <authorList>
            <person name="Feng X."/>
        </authorList>
    </citation>
    <scope>NUCLEOTIDE SEQUENCE</scope>
    <source>
        <strain evidence="8">NFK12</strain>
    </source>
</reference>
<dbReference type="InterPro" id="IPR012257">
    <property type="entry name" value="Glc_ox_4Fe-4S"/>
</dbReference>
<feature type="domain" description="4Fe-4S ferredoxin-type" evidence="7">
    <location>
        <begin position="9"/>
        <end position="39"/>
    </location>
</feature>
<comment type="catalytic activity">
    <reaction evidence="6">
        <text>glycolate + A = glyoxylate + AH2</text>
        <dbReference type="Rhea" id="RHEA:21264"/>
        <dbReference type="ChEBI" id="CHEBI:13193"/>
        <dbReference type="ChEBI" id="CHEBI:17499"/>
        <dbReference type="ChEBI" id="CHEBI:29805"/>
        <dbReference type="ChEBI" id="CHEBI:36655"/>
        <dbReference type="EC" id="1.1.99.14"/>
    </reaction>
</comment>
<dbReference type="GO" id="GO:0046872">
    <property type="term" value="F:metal ion binding"/>
    <property type="evidence" value="ECO:0007669"/>
    <property type="project" value="UniProtKB-UniRule"/>
</dbReference>
<evidence type="ECO:0000256" key="1">
    <source>
        <dbReference type="ARBA" id="ARBA00022485"/>
    </source>
</evidence>
<keyword evidence="6" id="KW-0813">Transport</keyword>
<keyword evidence="5 6" id="KW-0411">Iron-sulfur</keyword>
<dbReference type="AlphaFoldDB" id="A0A927F9A2"/>
<dbReference type="EMBL" id="JACYFG010000036">
    <property type="protein sequence ID" value="MBD5780684.1"/>
    <property type="molecule type" value="Genomic_DNA"/>
</dbReference>
<dbReference type="InterPro" id="IPR017900">
    <property type="entry name" value="4Fe4S_Fe_S_CS"/>
</dbReference>
<accession>A0A927F9A2</accession>
<dbReference type="PROSITE" id="PS51379">
    <property type="entry name" value="4FE4S_FER_2"/>
    <property type="match status" value="1"/>
</dbReference>
<evidence type="ECO:0000256" key="4">
    <source>
        <dbReference type="ARBA" id="ARBA00023004"/>
    </source>
</evidence>
<comment type="caution">
    <text evidence="8">The sequence shown here is derived from an EMBL/GenBank/DDBJ whole genome shotgun (WGS) entry which is preliminary data.</text>
</comment>
<dbReference type="GO" id="GO:0019154">
    <property type="term" value="F:glycolate dehydrogenase activity"/>
    <property type="evidence" value="ECO:0007669"/>
    <property type="project" value="UniProtKB-EC"/>
</dbReference>
<dbReference type="Proteomes" id="UP000622317">
    <property type="component" value="Unassembled WGS sequence"/>
</dbReference>
<keyword evidence="2 6" id="KW-0479">Metal-binding</keyword>
<dbReference type="Pfam" id="PF13183">
    <property type="entry name" value="Fer4_8"/>
    <property type="match status" value="1"/>
</dbReference>
<organism evidence="8 9">
    <name type="scientific">Pelagicoccus enzymogenes</name>
    <dbReference type="NCBI Taxonomy" id="2773457"/>
    <lineage>
        <taxon>Bacteria</taxon>
        <taxon>Pseudomonadati</taxon>
        <taxon>Verrucomicrobiota</taxon>
        <taxon>Opitutia</taxon>
        <taxon>Puniceicoccales</taxon>
        <taxon>Pelagicoccaceae</taxon>
        <taxon>Pelagicoccus</taxon>
    </lineage>
</organism>
<keyword evidence="1 6" id="KW-0004">4Fe-4S</keyword>
<evidence type="ECO:0000259" key="7">
    <source>
        <dbReference type="PROSITE" id="PS51379"/>
    </source>
</evidence>
<proteinExistence type="predicted"/>
<dbReference type="RefSeq" id="WP_191617780.1">
    <property type="nucleotide sequence ID" value="NZ_JACYFG010000036.1"/>
</dbReference>
<dbReference type="Gene3D" id="1.10.1060.10">
    <property type="entry name" value="Alpha-helical ferredoxin"/>
    <property type="match status" value="1"/>
</dbReference>
<sequence length="430" mass="48249">MQSAQNFLKELDYSVLQQCMHCGMCLPTCPTYTTTGKEKNSPRGRISLMRAVADDELTVTEAFGEEMYYCLGCLACTTACPAGVDYAHLFESARAQVEEKGVLDHPERRFWRWLTLKVLFRYPRLLRAAGRLIYLYQQSGLDRALRKSKLLNWLAPELAALEPMTPKICHHFSDTLIKEQEKAIEGKYKVGFLTGCVQDLAFSNVNRDTVDVLLANRCEVVTPRNQTCCGSLHGHNGAPELAKELARKTIDQFEDLDSLDAIISNAGGCGSHLKHYHRLLSDDPEYAEKAKLWDAKLKDIHEFLAEIEMVPPPKKVHSQSVTYHDSCHLCHGQKVSQQPRNLLKLIPGLVYEELPEANRCCGSAGIYNITQPEESQRQLDRKMEQLAKTDATVVATANPGCHLQLQNGIKTGKLGKQVVHPISLLAQAYR</sequence>
<dbReference type="EC" id="1.1.99.14" evidence="6"/>
<keyword evidence="4 6" id="KW-0408">Iron</keyword>
<evidence type="ECO:0000256" key="5">
    <source>
        <dbReference type="ARBA" id="ARBA00023014"/>
    </source>
</evidence>
<dbReference type="GO" id="GO:0051539">
    <property type="term" value="F:4 iron, 4 sulfur cluster binding"/>
    <property type="evidence" value="ECO:0007669"/>
    <property type="project" value="UniProtKB-UniRule"/>
</dbReference>
<evidence type="ECO:0000256" key="3">
    <source>
        <dbReference type="ARBA" id="ARBA00022737"/>
    </source>
</evidence>
<dbReference type="InterPro" id="IPR009051">
    <property type="entry name" value="Helical_ferredxn"/>
</dbReference>
<comment type="cofactor">
    <cofactor evidence="6">
        <name>[4Fe-4S] cluster</name>
        <dbReference type="ChEBI" id="CHEBI:49883"/>
    </cofactor>
    <text evidence="6">Binds 2 [4Fe-4S] clusters.</text>
</comment>
<keyword evidence="9" id="KW-1185">Reference proteome</keyword>
<comment type="function">
    <text evidence="6">Component of a complex that catalyzes the oxidation of glycolate to glyoxylate.</text>
</comment>
<dbReference type="PANTHER" id="PTHR32479">
    <property type="entry name" value="GLYCOLATE OXIDASE IRON-SULFUR SUBUNIT"/>
    <property type="match status" value="1"/>
</dbReference>
<evidence type="ECO:0000313" key="9">
    <source>
        <dbReference type="Proteomes" id="UP000622317"/>
    </source>
</evidence>
<gene>
    <name evidence="8" type="ORF">IEN85_14385</name>
</gene>